<proteinExistence type="predicted"/>
<evidence type="ECO:0000259" key="3">
    <source>
        <dbReference type="Pfam" id="PF00464"/>
    </source>
</evidence>
<evidence type="ECO:0000313" key="4">
    <source>
        <dbReference type="EMBL" id="GAG38272.1"/>
    </source>
</evidence>
<comment type="caution">
    <text evidence="4">The sequence shown here is derived from an EMBL/GenBank/DDBJ whole genome shotgun (WGS) entry which is preliminary data.</text>
</comment>
<dbReference type="AlphaFoldDB" id="X0XSG3"/>
<dbReference type="InterPro" id="IPR015421">
    <property type="entry name" value="PyrdxlP-dep_Trfase_major"/>
</dbReference>
<dbReference type="InterPro" id="IPR015424">
    <property type="entry name" value="PyrdxlP-dep_Trfase"/>
</dbReference>
<evidence type="ECO:0000256" key="1">
    <source>
        <dbReference type="ARBA" id="ARBA00001933"/>
    </source>
</evidence>
<feature type="non-terminal residue" evidence="4">
    <location>
        <position position="1"/>
    </location>
</feature>
<dbReference type="GO" id="GO:0019264">
    <property type="term" value="P:glycine biosynthetic process from serine"/>
    <property type="evidence" value="ECO:0007669"/>
    <property type="project" value="TreeGrafter"/>
</dbReference>
<reference evidence="4" key="1">
    <citation type="journal article" date="2014" name="Front. Microbiol.">
        <title>High frequency of phylogenetically diverse reductive dehalogenase-homologous genes in deep subseafloor sedimentary metagenomes.</title>
        <authorList>
            <person name="Kawai M."/>
            <person name="Futagami T."/>
            <person name="Toyoda A."/>
            <person name="Takaki Y."/>
            <person name="Nishi S."/>
            <person name="Hori S."/>
            <person name="Arai W."/>
            <person name="Tsubouchi T."/>
            <person name="Morono Y."/>
            <person name="Uchiyama I."/>
            <person name="Ito T."/>
            <person name="Fujiyama A."/>
            <person name="Inagaki F."/>
            <person name="Takami H."/>
        </authorList>
    </citation>
    <scope>NUCLEOTIDE SEQUENCE</scope>
    <source>
        <strain evidence="4">Expedition CK06-06</strain>
    </source>
</reference>
<dbReference type="InterPro" id="IPR015422">
    <property type="entry name" value="PyrdxlP-dep_Trfase_small"/>
</dbReference>
<dbReference type="GO" id="GO:0046653">
    <property type="term" value="P:tetrahydrofolate metabolic process"/>
    <property type="evidence" value="ECO:0007669"/>
    <property type="project" value="TreeGrafter"/>
</dbReference>
<dbReference type="Pfam" id="PF00464">
    <property type="entry name" value="SHMT"/>
    <property type="match status" value="1"/>
</dbReference>
<comment type="cofactor">
    <cofactor evidence="1">
        <name>pyridoxal 5'-phosphate</name>
        <dbReference type="ChEBI" id="CHEBI:597326"/>
    </cofactor>
</comment>
<dbReference type="InterPro" id="IPR039429">
    <property type="entry name" value="SHMT-like_dom"/>
</dbReference>
<organism evidence="4">
    <name type="scientific">marine sediment metagenome</name>
    <dbReference type="NCBI Taxonomy" id="412755"/>
    <lineage>
        <taxon>unclassified sequences</taxon>
        <taxon>metagenomes</taxon>
        <taxon>ecological metagenomes</taxon>
    </lineage>
</organism>
<dbReference type="PANTHER" id="PTHR11680">
    <property type="entry name" value="SERINE HYDROXYMETHYLTRANSFERASE"/>
    <property type="match status" value="1"/>
</dbReference>
<gene>
    <name evidence="4" type="ORF">S01H1_71036</name>
</gene>
<dbReference type="InterPro" id="IPR049943">
    <property type="entry name" value="Ser_HO-MeTrfase-like"/>
</dbReference>
<dbReference type="Gene3D" id="3.40.640.10">
    <property type="entry name" value="Type I PLP-dependent aspartate aminotransferase-like (Major domain)"/>
    <property type="match status" value="1"/>
</dbReference>
<name>X0XSG3_9ZZZZ</name>
<keyword evidence="2" id="KW-0663">Pyridoxal phosphate</keyword>
<dbReference type="Gene3D" id="3.90.1150.10">
    <property type="entry name" value="Aspartate Aminotransferase, domain 1"/>
    <property type="match status" value="1"/>
</dbReference>
<dbReference type="GO" id="GO:0004372">
    <property type="term" value="F:glycine hydroxymethyltransferase activity"/>
    <property type="evidence" value="ECO:0007669"/>
    <property type="project" value="TreeGrafter"/>
</dbReference>
<dbReference type="EMBL" id="BARS01047274">
    <property type="protein sequence ID" value="GAG38272.1"/>
    <property type="molecule type" value="Genomic_DNA"/>
</dbReference>
<dbReference type="SUPFAM" id="SSF53383">
    <property type="entry name" value="PLP-dependent transferases"/>
    <property type="match status" value="1"/>
</dbReference>
<sequence>YNAFVKPGDTALGLDLAQGGHLTHGSPANRSGMIFNMIPYGVNKATGRLDYDAIEKAAREHRPRLIIAGASAYPWGIDWDRLRAAADEGGAMLLADIAHPAGLVVAGLFPNPIGKAHVVSFTTHKTLCGPRGAALLCTDPEIAARVNLGVFPGEQGGPHLNQIASKAVAFGLAAQPEFRVLMRQTVANARAMATAVAEEGFRVVYGGTETHLFLIDLKSVPYPGGGGGGLKGELASRILDLAGIV</sequence>
<feature type="non-terminal residue" evidence="4">
    <location>
        <position position="245"/>
    </location>
</feature>
<feature type="domain" description="Serine hydroxymethyltransferase-like" evidence="3">
    <location>
        <begin position="1"/>
        <end position="221"/>
    </location>
</feature>
<dbReference type="PANTHER" id="PTHR11680:SF35">
    <property type="entry name" value="SERINE HYDROXYMETHYLTRANSFERASE 1"/>
    <property type="match status" value="1"/>
</dbReference>
<accession>X0XSG3</accession>
<dbReference type="GO" id="GO:0005829">
    <property type="term" value="C:cytosol"/>
    <property type="evidence" value="ECO:0007669"/>
    <property type="project" value="TreeGrafter"/>
</dbReference>
<protein>
    <recommendedName>
        <fullName evidence="3">Serine hydroxymethyltransferase-like domain-containing protein</fullName>
    </recommendedName>
</protein>
<evidence type="ECO:0000256" key="2">
    <source>
        <dbReference type="ARBA" id="ARBA00022898"/>
    </source>
</evidence>
<dbReference type="GO" id="GO:0030170">
    <property type="term" value="F:pyridoxal phosphate binding"/>
    <property type="evidence" value="ECO:0007669"/>
    <property type="project" value="TreeGrafter"/>
</dbReference>